<dbReference type="AlphaFoldDB" id="A0AAN6BXW1"/>
<evidence type="ECO:0000313" key="4">
    <source>
        <dbReference type="Proteomes" id="UP000537989"/>
    </source>
</evidence>
<reference evidence="3 4" key="1">
    <citation type="submission" date="2020-02" db="EMBL/GenBank/DDBJ databases">
        <title>Identification and distribution of gene clusters putatively required for synthesis of sphingolipid metabolism inhibitors in phylogenetically diverse species of the filamentous fungus Fusarium.</title>
        <authorList>
            <person name="Kim H.-S."/>
            <person name="Busman M."/>
            <person name="Brown D.W."/>
            <person name="Divon H."/>
            <person name="Uhlig S."/>
            <person name="Proctor R.H."/>
        </authorList>
    </citation>
    <scope>NUCLEOTIDE SEQUENCE [LARGE SCALE GENOMIC DNA]</scope>
    <source>
        <strain evidence="3 4">NRRL 2903</strain>
    </source>
</reference>
<keyword evidence="4" id="KW-1185">Reference proteome</keyword>
<evidence type="ECO:0000256" key="2">
    <source>
        <dbReference type="SAM" id="MobiDB-lite"/>
    </source>
</evidence>
<name>A0AAN6BXW1_FUSAU</name>
<evidence type="ECO:0000313" key="3">
    <source>
        <dbReference type="EMBL" id="KAF5232855.1"/>
    </source>
</evidence>
<gene>
    <name evidence="3" type="ORF">FAUST_8501</name>
</gene>
<feature type="coiled-coil region" evidence="1">
    <location>
        <begin position="66"/>
        <end position="93"/>
    </location>
</feature>
<feature type="region of interest" description="Disordered" evidence="2">
    <location>
        <begin position="163"/>
        <end position="192"/>
    </location>
</feature>
<evidence type="ECO:0000256" key="1">
    <source>
        <dbReference type="SAM" id="Coils"/>
    </source>
</evidence>
<protein>
    <submittedName>
        <fullName evidence="3">Uncharacterized protein</fullName>
    </submittedName>
</protein>
<feature type="compositionally biased region" description="Low complexity" evidence="2">
    <location>
        <begin position="176"/>
        <end position="185"/>
    </location>
</feature>
<sequence>MVPFSSSTDSEVPGLGADAYAASVDHLSSLEKFGRKWYASGVEAGLAQAAQNGEIRVIPVPNPKSEEDTQDLVASLLTRNEELEKKVKGLEENDKDSGGKYNQIECLEEAAQTCKDSLISAHAAIAIMIKSARGIHPVWLYEKLVSINAKIEDRKNECIDSIDKARRESKKRPRESQGCEGSGSSSKHRRHN</sequence>
<comment type="caution">
    <text evidence="3">The sequence shown here is derived from an EMBL/GenBank/DDBJ whole genome shotgun (WGS) entry which is preliminary data.</text>
</comment>
<organism evidence="3 4">
    <name type="scientific">Fusarium austroamericanum</name>
    <dbReference type="NCBI Taxonomy" id="282268"/>
    <lineage>
        <taxon>Eukaryota</taxon>
        <taxon>Fungi</taxon>
        <taxon>Dikarya</taxon>
        <taxon>Ascomycota</taxon>
        <taxon>Pezizomycotina</taxon>
        <taxon>Sordariomycetes</taxon>
        <taxon>Hypocreomycetidae</taxon>
        <taxon>Hypocreales</taxon>
        <taxon>Nectriaceae</taxon>
        <taxon>Fusarium</taxon>
    </lineage>
</organism>
<dbReference type="Proteomes" id="UP000537989">
    <property type="component" value="Unassembled WGS sequence"/>
</dbReference>
<accession>A0AAN6BXW1</accession>
<proteinExistence type="predicted"/>
<dbReference type="EMBL" id="JAAMOD010000269">
    <property type="protein sequence ID" value="KAF5232855.1"/>
    <property type="molecule type" value="Genomic_DNA"/>
</dbReference>
<keyword evidence="1" id="KW-0175">Coiled coil</keyword>